<comment type="subcellular location">
    <subcellularLocation>
        <location evidence="1 7">Cell membrane</location>
        <topology evidence="1 7">Multi-pass membrane protein</topology>
    </subcellularLocation>
</comment>
<dbReference type="Gene3D" id="1.10.3720.10">
    <property type="entry name" value="MetI-like"/>
    <property type="match status" value="1"/>
</dbReference>
<reference evidence="9" key="1">
    <citation type="submission" date="2022-06" db="EMBL/GenBank/DDBJ databases">
        <title>Vallitalea longa sp. nov., an anaerobic bacterium isolated from marine sediment.</title>
        <authorList>
            <person name="Hirano S."/>
            <person name="Terahara T."/>
            <person name="Mori K."/>
            <person name="Hamada M."/>
            <person name="Matsumoto R."/>
            <person name="Kobayashi T."/>
        </authorList>
    </citation>
    <scope>NUCLEOTIDE SEQUENCE</scope>
    <source>
        <strain evidence="9">SH18-1</strain>
    </source>
</reference>
<evidence type="ECO:0000313" key="9">
    <source>
        <dbReference type="EMBL" id="GKX31525.1"/>
    </source>
</evidence>
<comment type="caution">
    <text evidence="9">The sequence shown here is derived from an EMBL/GenBank/DDBJ whole genome shotgun (WGS) entry which is preliminary data.</text>
</comment>
<dbReference type="InterPro" id="IPR051393">
    <property type="entry name" value="ABC_transporter_permease"/>
</dbReference>
<keyword evidence="6 7" id="KW-0472">Membrane</keyword>
<evidence type="ECO:0000259" key="8">
    <source>
        <dbReference type="PROSITE" id="PS50928"/>
    </source>
</evidence>
<feature type="transmembrane region" description="Helical" evidence="7">
    <location>
        <begin position="156"/>
        <end position="181"/>
    </location>
</feature>
<evidence type="ECO:0000256" key="2">
    <source>
        <dbReference type="ARBA" id="ARBA00022448"/>
    </source>
</evidence>
<accession>A0A9W5YCJ5</accession>
<keyword evidence="4 7" id="KW-0812">Transmembrane</keyword>
<dbReference type="GO" id="GO:0005886">
    <property type="term" value="C:plasma membrane"/>
    <property type="evidence" value="ECO:0007669"/>
    <property type="project" value="UniProtKB-SubCell"/>
</dbReference>
<dbReference type="RefSeq" id="WP_281818653.1">
    <property type="nucleotide sequence ID" value="NZ_BRLB01000018.1"/>
</dbReference>
<sequence length="292" mass="32507">MMKRKKLVPYYYIIPGLFMVLFFVYIPVICNFIYSFFHLSSYSSTKVFAGFDNYIKLFTNDTFPIMMKNNIMYAVISLIVQVGFGTVIALLLESKLTGRLRNVYRNIYFLPALISLTAVGLLFTFIYSPDVGLLNSALRAMGLENLTQSWLGNSKTAIYCIIAMSQWQFTGYITLLMVVAIQNIPRDYLEAAAIDGAGPFRRAVNIMIPLVKEQLLVCSIITIIGAFKLFTEVYSTTSGGPGNSSQVLGVYLYQNAFLHDKMGLAAATGVLIFIITVTISIIQIVVTKSGKV</sequence>
<organism evidence="9 10">
    <name type="scientific">Vallitalea longa</name>
    <dbReference type="NCBI Taxonomy" id="2936439"/>
    <lineage>
        <taxon>Bacteria</taxon>
        <taxon>Bacillati</taxon>
        <taxon>Bacillota</taxon>
        <taxon>Clostridia</taxon>
        <taxon>Lachnospirales</taxon>
        <taxon>Vallitaleaceae</taxon>
        <taxon>Vallitalea</taxon>
    </lineage>
</organism>
<feature type="transmembrane region" description="Helical" evidence="7">
    <location>
        <begin position="12"/>
        <end position="37"/>
    </location>
</feature>
<comment type="similarity">
    <text evidence="7">Belongs to the binding-protein-dependent transport system permease family.</text>
</comment>
<dbReference type="Pfam" id="PF00528">
    <property type="entry name" value="BPD_transp_1"/>
    <property type="match status" value="1"/>
</dbReference>
<feature type="transmembrane region" description="Helical" evidence="7">
    <location>
        <begin position="104"/>
        <end position="127"/>
    </location>
</feature>
<evidence type="ECO:0000256" key="5">
    <source>
        <dbReference type="ARBA" id="ARBA00022989"/>
    </source>
</evidence>
<evidence type="ECO:0000256" key="6">
    <source>
        <dbReference type="ARBA" id="ARBA00023136"/>
    </source>
</evidence>
<keyword evidence="5 7" id="KW-1133">Transmembrane helix</keyword>
<dbReference type="CDD" id="cd06261">
    <property type="entry name" value="TM_PBP2"/>
    <property type="match status" value="1"/>
</dbReference>
<dbReference type="InterPro" id="IPR035906">
    <property type="entry name" value="MetI-like_sf"/>
</dbReference>
<evidence type="ECO:0000256" key="3">
    <source>
        <dbReference type="ARBA" id="ARBA00022475"/>
    </source>
</evidence>
<dbReference type="PROSITE" id="PS50928">
    <property type="entry name" value="ABC_TM1"/>
    <property type="match status" value="1"/>
</dbReference>
<gene>
    <name evidence="9" type="ORF">SH1V18_40050</name>
</gene>
<dbReference type="PANTHER" id="PTHR30193:SF37">
    <property type="entry name" value="INNER MEMBRANE ABC TRANSPORTER PERMEASE PROTEIN YCJO"/>
    <property type="match status" value="1"/>
</dbReference>
<evidence type="ECO:0000256" key="1">
    <source>
        <dbReference type="ARBA" id="ARBA00004651"/>
    </source>
</evidence>
<dbReference type="InterPro" id="IPR000515">
    <property type="entry name" value="MetI-like"/>
</dbReference>
<dbReference type="Proteomes" id="UP001144256">
    <property type="component" value="Unassembled WGS sequence"/>
</dbReference>
<dbReference type="GO" id="GO:0055085">
    <property type="term" value="P:transmembrane transport"/>
    <property type="evidence" value="ECO:0007669"/>
    <property type="project" value="InterPro"/>
</dbReference>
<dbReference type="PANTHER" id="PTHR30193">
    <property type="entry name" value="ABC TRANSPORTER PERMEASE PROTEIN"/>
    <property type="match status" value="1"/>
</dbReference>
<protein>
    <submittedName>
        <fullName evidence="9">ABC transporter permease</fullName>
    </submittedName>
</protein>
<evidence type="ECO:0000313" key="10">
    <source>
        <dbReference type="Proteomes" id="UP001144256"/>
    </source>
</evidence>
<keyword evidence="3" id="KW-1003">Cell membrane</keyword>
<feature type="domain" description="ABC transmembrane type-1" evidence="8">
    <location>
        <begin position="67"/>
        <end position="283"/>
    </location>
</feature>
<name>A0A9W5YCJ5_9FIRM</name>
<evidence type="ECO:0000256" key="7">
    <source>
        <dbReference type="RuleBase" id="RU363032"/>
    </source>
</evidence>
<dbReference type="AlphaFoldDB" id="A0A9W5YCJ5"/>
<feature type="transmembrane region" description="Helical" evidence="7">
    <location>
        <begin position="215"/>
        <end position="234"/>
    </location>
</feature>
<dbReference type="SUPFAM" id="SSF161098">
    <property type="entry name" value="MetI-like"/>
    <property type="match status" value="1"/>
</dbReference>
<keyword evidence="2 7" id="KW-0813">Transport</keyword>
<feature type="transmembrane region" description="Helical" evidence="7">
    <location>
        <begin position="262"/>
        <end position="286"/>
    </location>
</feature>
<feature type="transmembrane region" description="Helical" evidence="7">
    <location>
        <begin position="71"/>
        <end position="92"/>
    </location>
</feature>
<dbReference type="EMBL" id="BRLB01000018">
    <property type="protein sequence ID" value="GKX31525.1"/>
    <property type="molecule type" value="Genomic_DNA"/>
</dbReference>
<evidence type="ECO:0000256" key="4">
    <source>
        <dbReference type="ARBA" id="ARBA00022692"/>
    </source>
</evidence>
<keyword evidence="10" id="KW-1185">Reference proteome</keyword>
<proteinExistence type="inferred from homology"/>